<dbReference type="InterPro" id="IPR036188">
    <property type="entry name" value="FAD/NAD-bd_sf"/>
</dbReference>
<accession>A0A087M3S8</accession>
<evidence type="ECO:0000256" key="2">
    <source>
        <dbReference type="ARBA" id="ARBA00007330"/>
    </source>
</evidence>
<reference evidence="8 9" key="1">
    <citation type="submission" date="2014-08" db="EMBL/GenBank/DDBJ databases">
        <authorList>
            <person name="Hassan Y.I."/>
            <person name="Lepp D."/>
            <person name="Zhou T."/>
        </authorList>
    </citation>
    <scope>NUCLEOTIDE SEQUENCE [LARGE SCALE GENOMIC DNA]</scope>
    <source>
        <strain evidence="8 9">IFO13584</strain>
    </source>
</reference>
<dbReference type="RefSeq" id="WP_035081412.1">
    <property type="nucleotide sequence ID" value="NZ_JQGC01000006.1"/>
</dbReference>
<dbReference type="InterPro" id="IPR038299">
    <property type="entry name" value="DAO_C_sf"/>
</dbReference>
<gene>
    <name evidence="8" type="ORF">JP75_08355</name>
</gene>
<dbReference type="Proteomes" id="UP000028981">
    <property type="component" value="Unassembled WGS sequence"/>
</dbReference>
<dbReference type="STRING" id="46914.JP75_08355"/>
<evidence type="ECO:0000256" key="3">
    <source>
        <dbReference type="ARBA" id="ARBA00022630"/>
    </source>
</evidence>
<sequence length="576" mass="62694">MSQQRRDSFEQIGADGAFDVIVVGGGINGIGVYRELALQGLRVLLVERNDFASGCSAAPSRMIHGGLRYLENGEFSLVRESLRERDALLANAPHMVRPLPTTVPITSLFSGLLNGAASFLGFSGRPAPRGAVPIKIGLWLYDWTTRNRRVLPPHSFRTAAETFKTWPKLTPRLTYSATYYDAWISYPERLALELVLDTKRLAPNSLALNYAELVPENGGYALLDKLTGRRFPVSARAMVNATGAWLDESLVALGAAKKDHENFVSGTKGSHIVLDNPALFEALGGHMIFFENEDGRVCIVFPYLGRVLAGATDIRVDSAERVACSDEERDYIIGALRGVFPALTITSEQVVFSFSGIRPLPRSDQQFTGRISRGHFVHRIDGDVPQFCMVGGKWTTFRAFAEQTADAVLEALGQERLADTLALPIGGGENFPKSPADLVQRLTSRHGIATDRATRLVDLYGSRAEDVLVFCRACTDDEPLDSGTTLTSAEIVFLTRHEHVADLADLVLRRLPLAITGAISASRIAAIAAIAAAELGWSATETAAQIARLTNELATYHGVTAEMLALRTDERNQPCA</sequence>
<evidence type="ECO:0000313" key="8">
    <source>
        <dbReference type="EMBL" id="KFL31531.1"/>
    </source>
</evidence>
<dbReference type="InterPro" id="IPR006076">
    <property type="entry name" value="FAD-dep_OxRdtase"/>
</dbReference>
<evidence type="ECO:0000259" key="6">
    <source>
        <dbReference type="Pfam" id="PF01266"/>
    </source>
</evidence>
<dbReference type="Gene3D" id="3.50.50.60">
    <property type="entry name" value="FAD/NAD(P)-binding domain"/>
    <property type="match status" value="2"/>
</dbReference>
<evidence type="ECO:0000259" key="7">
    <source>
        <dbReference type="Pfam" id="PF16901"/>
    </source>
</evidence>
<comment type="similarity">
    <text evidence="2">Belongs to the FAD-dependent glycerol-3-phosphate dehydrogenase family.</text>
</comment>
<dbReference type="Gene3D" id="3.30.9.10">
    <property type="entry name" value="D-Amino Acid Oxidase, subunit A, domain 2"/>
    <property type="match status" value="2"/>
</dbReference>
<keyword evidence="3" id="KW-0285">Flavoprotein</keyword>
<keyword evidence="5" id="KW-0560">Oxidoreductase</keyword>
<dbReference type="PANTHER" id="PTHR11985">
    <property type="entry name" value="GLYCEROL-3-PHOSPHATE DEHYDROGENASE"/>
    <property type="match status" value="1"/>
</dbReference>
<dbReference type="SUPFAM" id="SSF51905">
    <property type="entry name" value="FAD/NAD(P)-binding domain"/>
    <property type="match status" value="1"/>
</dbReference>
<keyword evidence="9" id="KW-1185">Reference proteome</keyword>
<dbReference type="InterPro" id="IPR000447">
    <property type="entry name" value="G3P_DH_FAD-dep"/>
</dbReference>
<dbReference type="Gene3D" id="1.10.8.870">
    <property type="entry name" value="Alpha-glycerophosphate oxidase, cap domain"/>
    <property type="match status" value="1"/>
</dbReference>
<dbReference type="InterPro" id="IPR031656">
    <property type="entry name" value="DAO_C"/>
</dbReference>
<dbReference type="GO" id="GO:0004368">
    <property type="term" value="F:glycerol-3-phosphate dehydrogenase (quinone) activity"/>
    <property type="evidence" value="ECO:0007669"/>
    <property type="project" value="InterPro"/>
</dbReference>
<dbReference type="EMBL" id="JQGC01000006">
    <property type="protein sequence ID" value="KFL31531.1"/>
    <property type="molecule type" value="Genomic_DNA"/>
</dbReference>
<feature type="domain" description="FAD dependent oxidoreductase" evidence="6">
    <location>
        <begin position="19"/>
        <end position="377"/>
    </location>
</feature>
<dbReference type="Pfam" id="PF16901">
    <property type="entry name" value="DAO_C"/>
    <property type="match status" value="1"/>
</dbReference>
<feature type="domain" description="Alpha-glycerophosphate oxidase C-terminal" evidence="7">
    <location>
        <begin position="420"/>
        <end position="541"/>
    </location>
</feature>
<keyword evidence="4" id="KW-0274">FAD</keyword>
<dbReference type="GO" id="GO:0046168">
    <property type="term" value="P:glycerol-3-phosphate catabolic process"/>
    <property type="evidence" value="ECO:0007669"/>
    <property type="project" value="TreeGrafter"/>
</dbReference>
<evidence type="ECO:0000256" key="4">
    <source>
        <dbReference type="ARBA" id="ARBA00022827"/>
    </source>
</evidence>
<dbReference type="Pfam" id="PF01266">
    <property type="entry name" value="DAO"/>
    <property type="match status" value="1"/>
</dbReference>
<organism evidence="8 9">
    <name type="scientific">Devosia riboflavina</name>
    <dbReference type="NCBI Taxonomy" id="46914"/>
    <lineage>
        <taxon>Bacteria</taxon>
        <taxon>Pseudomonadati</taxon>
        <taxon>Pseudomonadota</taxon>
        <taxon>Alphaproteobacteria</taxon>
        <taxon>Hyphomicrobiales</taxon>
        <taxon>Devosiaceae</taxon>
        <taxon>Devosia</taxon>
    </lineage>
</organism>
<comment type="caution">
    <text evidence="8">The sequence shown here is derived from an EMBL/GenBank/DDBJ whole genome shotgun (WGS) entry which is preliminary data.</text>
</comment>
<comment type="cofactor">
    <cofactor evidence="1">
        <name>FAD</name>
        <dbReference type="ChEBI" id="CHEBI:57692"/>
    </cofactor>
</comment>
<name>A0A087M3S8_9HYPH</name>
<dbReference type="OrthoDB" id="9766796at2"/>
<dbReference type="PANTHER" id="PTHR11985:SF15">
    <property type="entry name" value="GLYCEROL-3-PHOSPHATE DEHYDROGENASE, MITOCHONDRIAL"/>
    <property type="match status" value="1"/>
</dbReference>
<proteinExistence type="inferred from homology"/>
<evidence type="ECO:0000256" key="1">
    <source>
        <dbReference type="ARBA" id="ARBA00001974"/>
    </source>
</evidence>
<evidence type="ECO:0000313" key="9">
    <source>
        <dbReference type="Proteomes" id="UP000028981"/>
    </source>
</evidence>
<protein>
    <submittedName>
        <fullName evidence="8">Glycerol-3-phosphate dehydrogenase</fullName>
    </submittedName>
</protein>
<evidence type="ECO:0000256" key="5">
    <source>
        <dbReference type="ARBA" id="ARBA00023002"/>
    </source>
</evidence>
<dbReference type="AlphaFoldDB" id="A0A087M3S8"/>
<dbReference type="PRINTS" id="PR01001">
    <property type="entry name" value="FADG3PDH"/>
</dbReference>